<dbReference type="AlphaFoldDB" id="A0A512DF47"/>
<evidence type="ECO:0000313" key="4">
    <source>
        <dbReference type="Proteomes" id="UP000321181"/>
    </source>
</evidence>
<evidence type="ECO:0000259" key="2">
    <source>
        <dbReference type="Pfam" id="PF26345"/>
    </source>
</evidence>
<dbReference type="EMBL" id="BJYY01000018">
    <property type="protein sequence ID" value="GEO35119.1"/>
    <property type="molecule type" value="Genomic_DNA"/>
</dbReference>
<dbReference type="Proteomes" id="UP000321181">
    <property type="component" value="Unassembled WGS sequence"/>
</dbReference>
<gene>
    <name evidence="3" type="ORF">CAE01nite_28440</name>
</gene>
<keyword evidence="4" id="KW-1185">Reference proteome</keyword>
<name>A0A512DF47_9CELL</name>
<proteinExistence type="predicted"/>
<evidence type="ECO:0000313" key="3">
    <source>
        <dbReference type="EMBL" id="GEO35119.1"/>
    </source>
</evidence>
<evidence type="ECO:0000256" key="1">
    <source>
        <dbReference type="SAM" id="MobiDB-lite"/>
    </source>
</evidence>
<dbReference type="InterPro" id="IPR058807">
    <property type="entry name" value="ScoMcrA_N"/>
</dbReference>
<reference evidence="3 4" key="1">
    <citation type="submission" date="2019-07" db="EMBL/GenBank/DDBJ databases">
        <title>Whole genome shotgun sequence of Cellulomonas aerilata NBRC 106308.</title>
        <authorList>
            <person name="Hosoyama A."/>
            <person name="Uohara A."/>
            <person name="Ohji S."/>
            <person name="Ichikawa N."/>
        </authorList>
    </citation>
    <scope>NUCLEOTIDE SEQUENCE [LARGE SCALE GENOMIC DNA]</scope>
    <source>
        <strain evidence="3 4">NBRC 106308</strain>
    </source>
</reference>
<organism evidence="3 4">
    <name type="scientific">Cellulomonas aerilata</name>
    <dbReference type="NCBI Taxonomy" id="515326"/>
    <lineage>
        <taxon>Bacteria</taxon>
        <taxon>Bacillati</taxon>
        <taxon>Actinomycetota</taxon>
        <taxon>Actinomycetes</taxon>
        <taxon>Micrococcales</taxon>
        <taxon>Cellulomonadaceae</taxon>
        <taxon>Cellulomonas</taxon>
    </lineage>
</organism>
<feature type="compositionally biased region" description="Low complexity" evidence="1">
    <location>
        <begin position="133"/>
        <end position="156"/>
    </location>
</feature>
<feature type="domain" description="ScoMcrA-like N-terminal head" evidence="2">
    <location>
        <begin position="40"/>
        <end position="125"/>
    </location>
</feature>
<sequence>MVATDEPADAAAPPPTSTGRGDRSPPVSADVGSWVVATFSSVTQQHVLQALAEYDARGAQEFLDVYGFAPSDDRPLVHEGRSYDSRAVLGVAHRFATGRIATPEEVESGFDGAVTILRRRGFTVSEPFFGARRTAPATRTPRAPRAAGASRTPSRAVSTAPERTPSICPTCSMALPATGICDNCS</sequence>
<feature type="region of interest" description="Disordered" evidence="1">
    <location>
        <begin position="1"/>
        <end position="29"/>
    </location>
</feature>
<accession>A0A512DF47</accession>
<protein>
    <recommendedName>
        <fullName evidence="2">ScoMcrA-like N-terminal head domain-containing protein</fullName>
    </recommendedName>
</protein>
<feature type="region of interest" description="Disordered" evidence="1">
    <location>
        <begin position="133"/>
        <end position="163"/>
    </location>
</feature>
<dbReference type="Pfam" id="PF26345">
    <property type="entry name" value="ScoMcrA_N"/>
    <property type="match status" value="1"/>
</dbReference>
<comment type="caution">
    <text evidence="3">The sequence shown here is derived from an EMBL/GenBank/DDBJ whole genome shotgun (WGS) entry which is preliminary data.</text>
</comment>